<evidence type="ECO:0000313" key="2">
    <source>
        <dbReference type="Proteomes" id="UP001054945"/>
    </source>
</evidence>
<evidence type="ECO:0000313" key="1">
    <source>
        <dbReference type="EMBL" id="GIX74394.1"/>
    </source>
</evidence>
<name>A0AAV4MPS2_CAEEX</name>
<proteinExistence type="predicted"/>
<reference evidence="1 2" key="1">
    <citation type="submission" date="2021-06" db="EMBL/GenBank/DDBJ databases">
        <title>Caerostris extrusa draft genome.</title>
        <authorList>
            <person name="Kono N."/>
            <person name="Arakawa K."/>
        </authorList>
    </citation>
    <scope>NUCLEOTIDE SEQUENCE [LARGE SCALE GENOMIC DNA]</scope>
</reference>
<protein>
    <submittedName>
        <fullName evidence="1">Uncharacterized protein</fullName>
    </submittedName>
</protein>
<organism evidence="1 2">
    <name type="scientific">Caerostris extrusa</name>
    <name type="common">Bark spider</name>
    <name type="synonym">Caerostris bankana</name>
    <dbReference type="NCBI Taxonomy" id="172846"/>
    <lineage>
        <taxon>Eukaryota</taxon>
        <taxon>Metazoa</taxon>
        <taxon>Ecdysozoa</taxon>
        <taxon>Arthropoda</taxon>
        <taxon>Chelicerata</taxon>
        <taxon>Arachnida</taxon>
        <taxon>Araneae</taxon>
        <taxon>Araneomorphae</taxon>
        <taxon>Entelegynae</taxon>
        <taxon>Araneoidea</taxon>
        <taxon>Araneidae</taxon>
        <taxon>Caerostris</taxon>
    </lineage>
</organism>
<accession>A0AAV4MPS2</accession>
<dbReference type="AlphaFoldDB" id="A0AAV4MPS2"/>
<keyword evidence="2" id="KW-1185">Reference proteome</keyword>
<gene>
    <name evidence="1" type="ORF">CEXT_453261</name>
</gene>
<sequence>MVSVSRRLAMKKVGGATDNEIVFCFAREVDAFVTEEKLGRVRIQNTYTTIYFVLGLYAWNGRTICEEDLCVSKSDAKILKFSLQMGKISCMIYLETSNSDAERDFNNCRPLSVIYPFHSSPSPQLKLGQSSGNQTEWRAVNHRASETVKTPSVLLSLQLLGCPELLLALKGEMELPKVTERARKSWGFNDVVAIIDTCVPLVRIDKLLLPITSCRRH</sequence>
<dbReference type="Proteomes" id="UP001054945">
    <property type="component" value="Unassembled WGS sequence"/>
</dbReference>
<dbReference type="EMBL" id="BPLR01020065">
    <property type="protein sequence ID" value="GIX74394.1"/>
    <property type="molecule type" value="Genomic_DNA"/>
</dbReference>
<comment type="caution">
    <text evidence="1">The sequence shown here is derived from an EMBL/GenBank/DDBJ whole genome shotgun (WGS) entry which is preliminary data.</text>
</comment>